<organism evidence="2 3">
    <name type="scientific">Arcicella aurantiaca</name>
    <dbReference type="NCBI Taxonomy" id="591202"/>
    <lineage>
        <taxon>Bacteria</taxon>
        <taxon>Pseudomonadati</taxon>
        <taxon>Bacteroidota</taxon>
        <taxon>Cytophagia</taxon>
        <taxon>Cytophagales</taxon>
        <taxon>Flectobacillaceae</taxon>
        <taxon>Arcicella</taxon>
    </lineage>
</organism>
<proteinExistence type="predicted"/>
<keyword evidence="3" id="KW-1185">Reference proteome</keyword>
<evidence type="ECO:0000313" key="3">
    <source>
        <dbReference type="Proteomes" id="UP000245489"/>
    </source>
</evidence>
<dbReference type="Gene3D" id="3.40.47.10">
    <property type="match status" value="1"/>
</dbReference>
<protein>
    <submittedName>
        <fullName evidence="2">Beta-ketoacyl synthase-like protein</fullName>
    </submittedName>
</protein>
<accession>A0A316E093</accession>
<dbReference type="SUPFAM" id="SSF53901">
    <property type="entry name" value="Thiolase-like"/>
    <property type="match status" value="1"/>
</dbReference>
<dbReference type="InterPro" id="IPR014030">
    <property type="entry name" value="Ketoacyl_synth_N"/>
</dbReference>
<dbReference type="GO" id="GO:0016746">
    <property type="term" value="F:acyltransferase activity"/>
    <property type="evidence" value="ECO:0007669"/>
    <property type="project" value="InterPro"/>
</dbReference>
<dbReference type="InterPro" id="IPR016039">
    <property type="entry name" value="Thiolase-like"/>
</dbReference>
<gene>
    <name evidence="2" type="ORF">LV89_03061</name>
</gene>
<name>A0A316E093_9BACT</name>
<reference evidence="2 3" key="1">
    <citation type="submission" date="2018-05" db="EMBL/GenBank/DDBJ databases">
        <title>Genomic Encyclopedia of Archaeal and Bacterial Type Strains, Phase II (KMG-II): from individual species to whole genera.</title>
        <authorList>
            <person name="Goeker M."/>
        </authorList>
    </citation>
    <scope>NUCLEOTIDE SEQUENCE [LARGE SCALE GENOMIC DNA]</scope>
    <source>
        <strain evidence="2 3">DSM 22214</strain>
    </source>
</reference>
<dbReference type="AlphaFoldDB" id="A0A316E093"/>
<dbReference type="EMBL" id="QGGO01000016">
    <property type="protein sequence ID" value="PWK23854.1"/>
    <property type="molecule type" value="Genomic_DNA"/>
</dbReference>
<evidence type="ECO:0000313" key="2">
    <source>
        <dbReference type="EMBL" id="PWK23854.1"/>
    </source>
</evidence>
<evidence type="ECO:0000259" key="1">
    <source>
        <dbReference type="Pfam" id="PF13723"/>
    </source>
</evidence>
<dbReference type="OrthoDB" id="1404523at2"/>
<dbReference type="RefSeq" id="WP_109743771.1">
    <property type="nucleotide sequence ID" value="NZ_QGGO01000016.1"/>
</dbReference>
<sequence>MKAYINSIHCMAAQGASNTFFKISEPNYAEVLGSSGELRRMSRLVKLGMYASQKCINETALEQMDAIVVGTGLGGVECSDKFLIPLLENETSTHSPTPFIQSLPNSIAGQIALKLKCYGYNMTYVHRGFSFESALMDALMLMEENDENKNVLVGGLDELVDTYIEQMRQAGYLKEESKPADLGVVLGEGATFLQISSEPNTQTQAVLKDLRMLYCPENDSEITNEISQLLNDNALEINDIDFVLIGNCGDKNLDAKLKNIAETQFANHSKMNFKEQCGEYHTSSGYAMWQAVQLLNNTSSLYDEAPKEINNVLIINHYNDINYSIFLISKP</sequence>
<comment type="caution">
    <text evidence="2">The sequence shown here is derived from an EMBL/GenBank/DDBJ whole genome shotgun (WGS) entry which is preliminary data.</text>
</comment>
<feature type="domain" description="Beta-ketoacyl synthase-like N-terminal" evidence="1">
    <location>
        <begin position="39"/>
        <end position="200"/>
    </location>
</feature>
<dbReference type="Pfam" id="PF13723">
    <property type="entry name" value="Ketoacyl-synt_2"/>
    <property type="match status" value="1"/>
</dbReference>
<dbReference type="Proteomes" id="UP000245489">
    <property type="component" value="Unassembled WGS sequence"/>
</dbReference>